<dbReference type="AlphaFoldDB" id="A0A6G1EA67"/>
<protein>
    <submittedName>
        <fullName evidence="1">Uncharacterized protein</fullName>
    </submittedName>
</protein>
<accession>A0A6G1EA67</accession>
<evidence type="ECO:0000313" key="1">
    <source>
        <dbReference type="EMBL" id="KAF0921476.1"/>
    </source>
</evidence>
<sequence>NKLESQCPRGVGKSALEYITSTPDAILDGEEIYRIRLTQNARRNRRRGTTAVWSASCWSKTLSTIYLCSSSHRSPRQPARIWMPPSDSRPLVVFDTAKEEFTLMATPHHGVGTMTRGFHAVSGKLCAT</sequence>
<dbReference type="EMBL" id="SPHZ02000004">
    <property type="protein sequence ID" value="KAF0921476.1"/>
    <property type="molecule type" value="Genomic_DNA"/>
</dbReference>
<proteinExistence type="predicted"/>
<evidence type="ECO:0000313" key="2">
    <source>
        <dbReference type="Proteomes" id="UP000479710"/>
    </source>
</evidence>
<keyword evidence="2" id="KW-1185">Reference proteome</keyword>
<reference evidence="1 2" key="1">
    <citation type="submission" date="2019-11" db="EMBL/GenBank/DDBJ databases">
        <title>Whole genome sequence of Oryza granulata.</title>
        <authorList>
            <person name="Li W."/>
        </authorList>
    </citation>
    <scope>NUCLEOTIDE SEQUENCE [LARGE SCALE GENOMIC DNA]</scope>
    <source>
        <strain evidence="2">cv. Menghai</strain>
        <tissue evidence="1">Leaf</tissue>
    </source>
</reference>
<organism evidence="1 2">
    <name type="scientific">Oryza meyeriana var. granulata</name>
    <dbReference type="NCBI Taxonomy" id="110450"/>
    <lineage>
        <taxon>Eukaryota</taxon>
        <taxon>Viridiplantae</taxon>
        <taxon>Streptophyta</taxon>
        <taxon>Embryophyta</taxon>
        <taxon>Tracheophyta</taxon>
        <taxon>Spermatophyta</taxon>
        <taxon>Magnoliopsida</taxon>
        <taxon>Liliopsida</taxon>
        <taxon>Poales</taxon>
        <taxon>Poaceae</taxon>
        <taxon>BOP clade</taxon>
        <taxon>Oryzoideae</taxon>
        <taxon>Oryzeae</taxon>
        <taxon>Oryzinae</taxon>
        <taxon>Oryza</taxon>
        <taxon>Oryza meyeriana</taxon>
    </lineage>
</organism>
<gene>
    <name evidence="1" type="ORF">E2562_007016</name>
</gene>
<feature type="non-terminal residue" evidence="1">
    <location>
        <position position="1"/>
    </location>
</feature>
<dbReference type="Proteomes" id="UP000479710">
    <property type="component" value="Unassembled WGS sequence"/>
</dbReference>
<comment type="caution">
    <text evidence="1">The sequence shown here is derived from an EMBL/GenBank/DDBJ whole genome shotgun (WGS) entry which is preliminary data.</text>
</comment>
<name>A0A6G1EA67_9ORYZ</name>